<name>A0A8J3LXG6_9ACTN</name>
<reference evidence="2 3" key="1">
    <citation type="submission" date="2021-01" db="EMBL/GenBank/DDBJ databases">
        <title>Whole genome shotgun sequence of Planotetraspora kaengkrachanensis NBRC 104272.</title>
        <authorList>
            <person name="Komaki H."/>
            <person name="Tamura T."/>
        </authorList>
    </citation>
    <scope>NUCLEOTIDE SEQUENCE [LARGE SCALE GENOMIC DNA]</scope>
    <source>
        <strain evidence="2 3">NBRC 104272</strain>
    </source>
</reference>
<dbReference type="NCBIfam" id="NF033550">
    <property type="entry name" value="transpos_ISL3"/>
    <property type="match status" value="1"/>
</dbReference>
<dbReference type="PANTHER" id="PTHR33498">
    <property type="entry name" value="TRANSPOSASE FOR INSERTION SEQUENCE ELEMENT IS1557"/>
    <property type="match status" value="1"/>
</dbReference>
<dbReference type="Pfam" id="PF01610">
    <property type="entry name" value="DDE_Tnp_ISL3"/>
    <property type="match status" value="1"/>
</dbReference>
<proteinExistence type="predicted"/>
<dbReference type="Proteomes" id="UP000630097">
    <property type="component" value="Unassembled WGS sequence"/>
</dbReference>
<feature type="domain" description="Transposase IS204/IS1001/IS1096/IS1165 DDE" evidence="1">
    <location>
        <begin position="168"/>
        <end position="423"/>
    </location>
</feature>
<accession>A0A8J3LXG6</accession>
<evidence type="ECO:0000313" key="2">
    <source>
        <dbReference type="EMBL" id="GIG79649.1"/>
    </source>
</evidence>
<dbReference type="InterPro" id="IPR002560">
    <property type="entry name" value="Transposase_DDE"/>
</dbReference>
<comment type="caution">
    <text evidence="2">The sequence shown here is derived from an EMBL/GenBank/DDBJ whole genome shotgun (WGS) entry which is preliminary data.</text>
</comment>
<gene>
    <name evidence="2" type="ORF">Pka01_27760</name>
</gene>
<protein>
    <submittedName>
        <fullName evidence="2">ISL3 family transposase</fullName>
    </submittedName>
</protein>
<dbReference type="AlphaFoldDB" id="A0A8J3LXG6"/>
<organism evidence="2 3">
    <name type="scientific">Planotetraspora kaengkrachanensis</name>
    <dbReference type="NCBI Taxonomy" id="575193"/>
    <lineage>
        <taxon>Bacteria</taxon>
        <taxon>Bacillati</taxon>
        <taxon>Actinomycetota</taxon>
        <taxon>Actinomycetes</taxon>
        <taxon>Streptosporangiales</taxon>
        <taxon>Streptosporangiaceae</taxon>
        <taxon>Planotetraspora</taxon>
    </lineage>
</organism>
<sequence length="439" mass="49355">MHDATPEAGFARADMNTFCRLDELGLEVTGQRLTPDRAVLACRVVESDQWCRRCGCEGTPRDTVTRRLAHEPLGWRPTILHVTIRRYRCIGCGHVWRQDTTKAAEPRAKLSRRGLRWSLEAIVCQHLTVARVAEGLGVAWNTANDAVLAEGKRVLIDDTGRFDDVTAIGVDEHVWRHTRRDDKYVTVVIDLTGTRDGTGPARLLDMVEGRSKQAFKAWLAEREESWRNRIEVVAMDGFTGFKTAASEELPDAVAVMDPFHVVRLAGDALDRCRRRVQLTIHGHRGRKSDLLYTARRTLHTGADLLTDKQKDRLAALFARDAHVEVEATWGVYQRMIAAYREPDRRKGRELMVKLIESVSQGVPSALSEIITLGRTLKKRATDVLAYFERPGTSNGPTEAINGRLEHLRGSALGFRNLTNYIARSLLETGGFRLRLHPGL</sequence>
<dbReference type="PANTHER" id="PTHR33498:SF1">
    <property type="entry name" value="TRANSPOSASE FOR INSERTION SEQUENCE ELEMENT IS1557"/>
    <property type="match status" value="1"/>
</dbReference>
<evidence type="ECO:0000259" key="1">
    <source>
        <dbReference type="Pfam" id="PF01610"/>
    </source>
</evidence>
<evidence type="ECO:0000313" key="3">
    <source>
        <dbReference type="Proteomes" id="UP000630097"/>
    </source>
</evidence>
<keyword evidence="3" id="KW-1185">Reference proteome</keyword>
<dbReference type="InterPro" id="IPR047951">
    <property type="entry name" value="Transpos_ISL3"/>
</dbReference>
<dbReference type="EMBL" id="BONV01000010">
    <property type="protein sequence ID" value="GIG79649.1"/>
    <property type="molecule type" value="Genomic_DNA"/>
</dbReference>